<evidence type="ECO:0000256" key="5">
    <source>
        <dbReference type="ARBA" id="ARBA00023242"/>
    </source>
</evidence>
<dbReference type="OMA" id="CISHASV"/>
<reference evidence="8 9" key="1">
    <citation type="journal article" date="2014" name="Nat. Genet.">
        <title>Genome sequence of the hot pepper provides insights into the evolution of pungency in Capsicum species.</title>
        <authorList>
            <person name="Kim S."/>
            <person name="Park M."/>
            <person name="Yeom S.I."/>
            <person name="Kim Y.M."/>
            <person name="Lee J.M."/>
            <person name="Lee H.A."/>
            <person name="Seo E."/>
            <person name="Choi J."/>
            <person name="Cheong K."/>
            <person name="Kim K.T."/>
            <person name="Jung K."/>
            <person name="Lee G.W."/>
            <person name="Oh S.K."/>
            <person name="Bae C."/>
            <person name="Kim S.B."/>
            <person name="Lee H.Y."/>
            <person name="Kim S.Y."/>
            <person name="Kim M.S."/>
            <person name="Kang B.C."/>
            <person name="Jo Y.D."/>
            <person name="Yang H.B."/>
            <person name="Jeong H.J."/>
            <person name="Kang W.H."/>
            <person name="Kwon J.K."/>
            <person name="Shin C."/>
            <person name="Lim J.Y."/>
            <person name="Park J.H."/>
            <person name="Huh J.H."/>
            <person name="Kim J.S."/>
            <person name="Kim B.D."/>
            <person name="Cohen O."/>
            <person name="Paran I."/>
            <person name="Suh M.C."/>
            <person name="Lee S.B."/>
            <person name="Kim Y.K."/>
            <person name="Shin Y."/>
            <person name="Noh S.J."/>
            <person name="Park J."/>
            <person name="Seo Y.S."/>
            <person name="Kwon S.Y."/>
            <person name="Kim H.A."/>
            <person name="Park J.M."/>
            <person name="Kim H.J."/>
            <person name="Choi S.B."/>
            <person name="Bosland P.W."/>
            <person name="Reeves G."/>
            <person name="Jo S.H."/>
            <person name="Lee B.W."/>
            <person name="Cho H.T."/>
            <person name="Choi H.S."/>
            <person name="Lee M.S."/>
            <person name="Yu Y."/>
            <person name="Do Choi Y."/>
            <person name="Park B.S."/>
            <person name="van Deynze A."/>
            <person name="Ashrafi H."/>
            <person name="Hill T."/>
            <person name="Kim W.T."/>
            <person name="Pai H.S."/>
            <person name="Ahn H.K."/>
            <person name="Yeam I."/>
            <person name="Giovannoni J.J."/>
            <person name="Rose J.K."/>
            <person name="Sorensen I."/>
            <person name="Lee S.J."/>
            <person name="Kim R.W."/>
            <person name="Choi I.Y."/>
            <person name="Choi B.S."/>
            <person name="Lim J.S."/>
            <person name="Lee Y.H."/>
            <person name="Choi D."/>
        </authorList>
    </citation>
    <scope>NUCLEOTIDE SEQUENCE [LARGE SCALE GENOMIC DNA]</scope>
    <source>
        <strain evidence="9">cv. CM334</strain>
    </source>
</reference>
<accession>A0A2G2ZBC3</accession>
<dbReference type="Proteomes" id="UP000222542">
    <property type="component" value="Unassembled WGS sequence"/>
</dbReference>
<dbReference type="GO" id="GO:0003677">
    <property type="term" value="F:DNA binding"/>
    <property type="evidence" value="ECO:0007669"/>
    <property type="project" value="UniProtKB-KW"/>
</dbReference>
<dbReference type="CDD" id="cd04480">
    <property type="entry name" value="RPA1_DBD_A_like"/>
    <property type="match status" value="1"/>
</dbReference>
<evidence type="ECO:0000256" key="3">
    <source>
        <dbReference type="ARBA" id="ARBA00023125"/>
    </source>
</evidence>
<proteinExistence type="inferred from homology"/>
<reference evidence="8 9" key="2">
    <citation type="journal article" date="2017" name="Genome Biol.">
        <title>New reference genome sequences of hot pepper reveal the massive evolution of plant disease-resistance genes by retroduplication.</title>
        <authorList>
            <person name="Kim S."/>
            <person name="Park J."/>
            <person name="Yeom S.I."/>
            <person name="Kim Y.M."/>
            <person name="Seo E."/>
            <person name="Kim K.T."/>
            <person name="Kim M.S."/>
            <person name="Lee J.M."/>
            <person name="Cheong K."/>
            <person name="Shin H.S."/>
            <person name="Kim S.B."/>
            <person name="Han K."/>
            <person name="Lee J."/>
            <person name="Park M."/>
            <person name="Lee H.A."/>
            <person name="Lee H.Y."/>
            <person name="Lee Y."/>
            <person name="Oh S."/>
            <person name="Lee J.H."/>
            <person name="Choi E."/>
            <person name="Choi E."/>
            <person name="Lee S.E."/>
            <person name="Jeon J."/>
            <person name="Kim H."/>
            <person name="Choi G."/>
            <person name="Song H."/>
            <person name="Lee J."/>
            <person name="Lee S.C."/>
            <person name="Kwon J.K."/>
            <person name="Lee H.Y."/>
            <person name="Koo N."/>
            <person name="Hong Y."/>
            <person name="Kim R.W."/>
            <person name="Kang W.H."/>
            <person name="Huh J.H."/>
            <person name="Kang B.C."/>
            <person name="Yang T.J."/>
            <person name="Lee Y.H."/>
            <person name="Bennetzen J.L."/>
            <person name="Choi D."/>
        </authorList>
    </citation>
    <scope>NUCLEOTIDE SEQUENCE [LARGE SCALE GENOMIC DNA]</scope>
    <source>
        <strain evidence="9">cv. CM334</strain>
    </source>
</reference>
<dbReference type="Gene3D" id="2.40.50.140">
    <property type="entry name" value="Nucleic acid-binding proteins"/>
    <property type="match status" value="2"/>
</dbReference>
<dbReference type="PANTHER" id="PTHR46408">
    <property type="entry name" value="BASIC LEUCINE ZIPPER 63"/>
    <property type="match status" value="1"/>
</dbReference>
<evidence type="ECO:0000313" key="9">
    <source>
        <dbReference type="Proteomes" id="UP000222542"/>
    </source>
</evidence>
<evidence type="ECO:0000256" key="6">
    <source>
        <dbReference type="SAM" id="MobiDB-lite"/>
    </source>
</evidence>
<dbReference type="Gramene" id="PHT79269">
    <property type="protein sequence ID" value="PHT79269"/>
    <property type="gene ID" value="T459_17321"/>
</dbReference>
<dbReference type="InterPro" id="IPR012340">
    <property type="entry name" value="NA-bd_OB-fold"/>
</dbReference>
<sequence length="389" mass="43199">MGSNLTVISANCPDPPDCFLCTNFTSDVLEMLSRSTRCLLLIRIGGKDSQVIQIGSGQEVTNVQHKDSGGPVGIPSLPPVQKKPGVQLNSTTSDSSREQSADDEVEGEVEMTQGTYPADVKHLISDRNDFMIRVRLCRMWDVINHRKNGKLISVEMIFVDEKKNLIYGIMDTNQVNRLKGMLKEGSLFTIKNFKVVESTFAYKPIESPLTIILSASTVMNNLAEDVVDIPINGFQFIKPTMIDSRVNNHTVLSDAVGCLYEIGDIENCGSKGKIREIKIITDYFEKVKITLWEELGEKFDPSLNNKDVGPYIVIVTSTTVEEFCGEVSFFTTHASRIYVNLDIDYVRSLVQKFTTMSTEVSADVSLGNLKDPEDGLDVTDGGRSRKKDT</sequence>
<feature type="domain" description="Replication protein A 70 kDa DNA-binding subunit B/D first OB fold" evidence="7">
    <location>
        <begin position="126"/>
        <end position="219"/>
    </location>
</feature>
<protein>
    <recommendedName>
        <fullName evidence="7">Replication protein A 70 kDa DNA-binding subunit B/D first OB fold domain-containing protein</fullName>
    </recommendedName>
</protein>
<evidence type="ECO:0000256" key="4">
    <source>
        <dbReference type="ARBA" id="ARBA00023163"/>
    </source>
</evidence>
<comment type="caution">
    <text evidence="8">The sequence shown here is derived from an EMBL/GenBank/DDBJ whole genome shotgun (WGS) entry which is preliminary data.</text>
</comment>
<keyword evidence="4" id="KW-0804">Transcription</keyword>
<keyword evidence="3" id="KW-0238">DNA-binding</keyword>
<name>A0A2G2ZBC3_CAPAN</name>
<dbReference type="EMBL" id="AYRZ02000006">
    <property type="protein sequence ID" value="PHT79269.1"/>
    <property type="molecule type" value="Genomic_DNA"/>
</dbReference>
<keyword evidence="9" id="KW-1185">Reference proteome</keyword>
<evidence type="ECO:0000259" key="7">
    <source>
        <dbReference type="Pfam" id="PF02721"/>
    </source>
</evidence>
<keyword evidence="5" id="KW-0539">Nucleus</keyword>
<dbReference type="AlphaFoldDB" id="A0A2G2ZBC3"/>
<organism evidence="8 9">
    <name type="scientific">Capsicum annuum</name>
    <name type="common">Capsicum pepper</name>
    <dbReference type="NCBI Taxonomy" id="4072"/>
    <lineage>
        <taxon>Eukaryota</taxon>
        <taxon>Viridiplantae</taxon>
        <taxon>Streptophyta</taxon>
        <taxon>Embryophyta</taxon>
        <taxon>Tracheophyta</taxon>
        <taxon>Spermatophyta</taxon>
        <taxon>Magnoliopsida</taxon>
        <taxon>eudicotyledons</taxon>
        <taxon>Gunneridae</taxon>
        <taxon>Pentapetalae</taxon>
        <taxon>asterids</taxon>
        <taxon>lamiids</taxon>
        <taxon>Solanales</taxon>
        <taxon>Solanaceae</taxon>
        <taxon>Solanoideae</taxon>
        <taxon>Capsiceae</taxon>
        <taxon>Capsicum</taxon>
    </lineage>
</organism>
<gene>
    <name evidence="8" type="ORF">T459_17321</name>
</gene>
<keyword evidence="2" id="KW-0805">Transcription regulation</keyword>
<dbReference type="PANTHER" id="PTHR46408:SF10">
    <property type="entry name" value="BASIC LEUCINE ZIPPER 63"/>
    <property type="match status" value="1"/>
</dbReference>
<evidence type="ECO:0000256" key="1">
    <source>
        <dbReference type="ARBA" id="ARBA00007163"/>
    </source>
</evidence>
<dbReference type="InterPro" id="IPR003871">
    <property type="entry name" value="RFA1B/D_OB_1st"/>
</dbReference>
<evidence type="ECO:0000256" key="2">
    <source>
        <dbReference type="ARBA" id="ARBA00023015"/>
    </source>
</evidence>
<dbReference type="Pfam" id="PF02721">
    <property type="entry name" value="DUF223"/>
    <property type="match status" value="1"/>
</dbReference>
<dbReference type="SUPFAM" id="SSF50249">
    <property type="entry name" value="Nucleic acid-binding proteins"/>
    <property type="match status" value="2"/>
</dbReference>
<dbReference type="STRING" id="4072.A0A2G2ZBC3"/>
<feature type="region of interest" description="Disordered" evidence="6">
    <location>
        <begin position="62"/>
        <end position="109"/>
    </location>
</feature>
<evidence type="ECO:0000313" key="8">
    <source>
        <dbReference type="EMBL" id="PHT79269.1"/>
    </source>
</evidence>
<comment type="similarity">
    <text evidence="1">Belongs to the bZIP family.</text>
</comment>